<dbReference type="Proteomes" id="UP000825258">
    <property type="component" value="Chromosome"/>
</dbReference>
<dbReference type="EMBL" id="AP024749">
    <property type="protein sequence ID" value="BCY27725.1"/>
    <property type="molecule type" value="Genomic_DNA"/>
</dbReference>
<gene>
    <name evidence="1" type="ORF">KK2020170_05930</name>
</gene>
<sequence>MKKIILLVLLSVGLNSNAQKEKGTVILKDNTKLEGLVKISSNKIIYKKDKASKSINYDYSSALSAEIINKENITTIFEFVPVEYKKTPLLLRVEIDGFLRLYSESTSTFNGVSGVGFRSSSTYHLKRKKDKFGQYYVAFGYIPKVSFNKVIEEYFIDCPNLQKKVKKGELKKNDYAEIVMFYNENCAPEE</sequence>
<proteinExistence type="predicted"/>
<evidence type="ECO:0000313" key="2">
    <source>
        <dbReference type="Proteomes" id="UP000825258"/>
    </source>
</evidence>
<evidence type="ECO:0000313" key="1">
    <source>
        <dbReference type="EMBL" id="BCY27725.1"/>
    </source>
</evidence>
<protein>
    <submittedName>
        <fullName evidence="1">Uncharacterized protein</fullName>
    </submittedName>
</protein>
<name>A0ABM7S8P9_9FLAO</name>
<reference evidence="1 2" key="1">
    <citation type="submission" date="2021-06" db="EMBL/GenBank/DDBJ databases">
        <title>Whole genome sequences of Flavobacterium sp. KK2020170 and assembly.</title>
        <authorList>
            <person name="Kitahara K."/>
            <person name="Miyoshi S."/>
            <person name="Uesaka K."/>
        </authorList>
    </citation>
    <scope>NUCLEOTIDE SEQUENCE [LARGE SCALE GENOMIC DNA]</scope>
    <source>
        <strain evidence="1 2">KK2020170</strain>
    </source>
</reference>
<accession>A0ABM7S8P9</accession>
<dbReference type="RefSeq" id="WP_221259330.1">
    <property type="nucleotide sequence ID" value="NZ_AP024749.1"/>
</dbReference>
<organism evidence="1 2">
    <name type="scientific">Flavobacterium okayamense</name>
    <dbReference type="NCBI Taxonomy" id="2830782"/>
    <lineage>
        <taxon>Bacteria</taxon>
        <taxon>Pseudomonadati</taxon>
        <taxon>Bacteroidota</taxon>
        <taxon>Flavobacteriia</taxon>
        <taxon>Flavobacteriales</taxon>
        <taxon>Flavobacteriaceae</taxon>
        <taxon>Flavobacterium</taxon>
    </lineage>
</organism>
<keyword evidence="2" id="KW-1185">Reference proteome</keyword>